<evidence type="ECO:0000313" key="32">
    <source>
        <dbReference type="Proteomes" id="UP000053144"/>
    </source>
</evidence>
<keyword evidence="23" id="KW-0325">Glycoprotein</keyword>
<organism evidence="31 32">
    <name type="scientific">Phaseolus angularis</name>
    <name type="common">Azuki bean</name>
    <name type="synonym">Vigna angularis</name>
    <dbReference type="NCBI Taxonomy" id="3914"/>
    <lineage>
        <taxon>Eukaryota</taxon>
        <taxon>Viridiplantae</taxon>
        <taxon>Streptophyta</taxon>
        <taxon>Embryophyta</taxon>
        <taxon>Tracheophyta</taxon>
        <taxon>Spermatophyta</taxon>
        <taxon>Magnoliopsida</taxon>
        <taxon>eudicotyledons</taxon>
        <taxon>Gunneridae</taxon>
        <taxon>Pentapetalae</taxon>
        <taxon>rosids</taxon>
        <taxon>fabids</taxon>
        <taxon>Fabales</taxon>
        <taxon>Fabaceae</taxon>
        <taxon>Papilionoideae</taxon>
        <taxon>50 kb inversion clade</taxon>
        <taxon>NPAAA clade</taxon>
        <taxon>indigoferoid/millettioid clade</taxon>
        <taxon>Phaseoleae</taxon>
        <taxon>Vigna</taxon>
    </lineage>
</organism>
<dbReference type="Gene3D" id="3.80.10.10">
    <property type="entry name" value="Ribonuclease Inhibitor"/>
    <property type="match status" value="3"/>
</dbReference>
<dbReference type="PRINTS" id="PR00019">
    <property type="entry name" value="LEURICHRPT"/>
</dbReference>
<dbReference type="InterPro" id="IPR013210">
    <property type="entry name" value="LRR_N_plant-typ"/>
</dbReference>
<dbReference type="SUPFAM" id="SSF52047">
    <property type="entry name" value="RNI-like"/>
    <property type="match status" value="1"/>
</dbReference>
<sequence length="1091" mass="119495">MVFTVLSVALCSLLGLHFFTIFSSAATIDENQVREAGALLEWKASLDNQSQASLSSWTEGVNHCKWKEIICDKSNSVTTINVANHGLKGTLHTLNFSSFPNLLTLDVSNNSFSDTIPQQIANLSRVSELIMNKNNFSGPIPISMTKLANLKILNLKYNNISGPLPEEIAELRNLESLLFESNHLSGTIPPTIGRMANLVELNLQLNSINGTIHPSIRNLTNLKFLRLQQNILYGPIPHFIGEMTNLHALEIDQNRFTGQIPPNIGNLTKMVNLSLAANMLFGPIPPSLGNLVNLKALELSRNNLSGVVPPSMGNLTNPIYLVLHTNKLEGRLPPGMNNFTNLISLQLAGNSFTGPLPQQICLGGSLTSLSAEGNNFTGPVPKSLKNCSSLMRLKLEGNRLSGNISDDFGVYPLLNYIDLSGNNFYGDISPNWAKCPSLSSLIMSNNNLTGSIPPELSRAPRLADLNLSSNHLTGRIPKELGKLTSLLKLSVSNNELSGSIPTEIGALSNLDTLELSANNLDGAIPKQLAELFKLIRLNLSNNRLTESIPLELGRLQSLESLDLSVNLLNGEIPSSLASMQSLETLNLSHNNLSGGIPSNFKDGLAKIDISNNQLEGPIPNSRAFRNVSFDALKGNKGLCGNVHGLVPCNSRIGKVKRNVTMLALVLTLGALLLVVLVVVVLFCIRYRRTITEGKKEDAKEEETQEHYAIWSYDGKLVYENIIEATENFDDRYLIGVGGSASVYRAKLPTGQTVAVKKIHAAPDEETPDLKAFMTEVKALAEIKHRNIVKSLGYCLHPRFSFLVYEFLEGGSLDRVLMDDVRATTFDWNMRVKVVKGVANALYHMHHGCFPPIIHRDISSKNVLIDSEYEAKISDFGTAKILNPDSRNLTAFAGTYGYAAPELAYTMEVNEKCDVFSFGVLCFEIMMGKHPGDLIPSLFPSSETTSAYNLLLKDMLDQRLALPENPVDEEIGREERGIGEVLFEANGLVVSAVVEKLVKKLKCDRLVASDSEGDDNVDHDVEEVVVADAGGEVVAEVERVFLEEHDVEGDLGVQRVEVVMLEVDQEAGICILQELEERTEECDPQGFLKLCL</sequence>
<keyword evidence="8" id="KW-0723">Serine/threonine-protein kinase</keyword>
<evidence type="ECO:0000256" key="26">
    <source>
        <dbReference type="ARBA" id="ARBA00048679"/>
    </source>
</evidence>
<evidence type="ECO:0000256" key="15">
    <source>
        <dbReference type="ARBA" id="ARBA00022741"/>
    </source>
</evidence>
<dbReference type="InterPro" id="IPR003591">
    <property type="entry name" value="Leu-rich_rpt_typical-subtyp"/>
</dbReference>
<evidence type="ECO:0000256" key="24">
    <source>
        <dbReference type="ARBA" id="ARBA00038043"/>
    </source>
</evidence>
<dbReference type="STRING" id="3914.A0A0L9UW48"/>
<keyword evidence="22" id="KW-0675">Receptor</keyword>
<dbReference type="FunFam" id="3.80.10.10:FF:000400">
    <property type="entry name" value="Nuclear pore complex protein NUP107"/>
    <property type="match status" value="1"/>
</dbReference>
<evidence type="ECO:0000256" key="10">
    <source>
        <dbReference type="ARBA" id="ARBA00022614"/>
    </source>
</evidence>
<keyword evidence="15 27" id="KW-0547">Nucleotide-binding</keyword>
<dbReference type="PROSITE" id="PS50011">
    <property type="entry name" value="PROTEIN_KINASE_DOM"/>
    <property type="match status" value="1"/>
</dbReference>
<feature type="transmembrane region" description="Helical" evidence="28">
    <location>
        <begin position="661"/>
        <end position="684"/>
    </location>
</feature>
<keyword evidence="13 29" id="KW-0732">Signal</keyword>
<comment type="similarity">
    <text evidence="24">Belongs to the polygalacturonase-inhibiting protein family.</text>
</comment>
<gene>
    <name evidence="31" type="ORF">LR48_Vigan07g047800</name>
</gene>
<keyword evidence="7" id="KW-0964">Secreted</keyword>
<evidence type="ECO:0000256" key="21">
    <source>
        <dbReference type="ARBA" id="ARBA00023157"/>
    </source>
</evidence>
<evidence type="ECO:0000256" key="13">
    <source>
        <dbReference type="ARBA" id="ARBA00022729"/>
    </source>
</evidence>
<keyword evidence="14" id="KW-0677">Repeat</keyword>
<evidence type="ECO:0000256" key="9">
    <source>
        <dbReference type="ARBA" id="ARBA00022553"/>
    </source>
</evidence>
<evidence type="ECO:0000256" key="3">
    <source>
        <dbReference type="ARBA" id="ARBA00004236"/>
    </source>
</evidence>
<evidence type="ECO:0000256" key="16">
    <source>
        <dbReference type="ARBA" id="ARBA00022777"/>
    </source>
</evidence>
<dbReference type="InterPro" id="IPR032675">
    <property type="entry name" value="LRR_dom_sf"/>
</dbReference>
<evidence type="ECO:0000256" key="20">
    <source>
        <dbReference type="ARBA" id="ARBA00023136"/>
    </source>
</evidence>
<keyword evidence="10" id="KW-0433">Leucine-rich repeat</keyword>
<evidence type="ECO:0000256" key="8">
    <source>
        <dbReference type="ARBA" id="ARBA00022527"/>
    </source>
</evidence>
<keyword evidence="20 28" id="KW-0472">Membrane</keyword>
<dbReference type="AlphaFoldDB" id="A0A0L9UW48"/>
<dbReference type="PANTHER" id="PTHR48053:SF168">
    <property type="entry name" value="LRR RECEPTOR-LIKE KINASE FAMILY PROTEIN"/>
    <property type="match status" value="1"/>
</dbReference>
<dbReference type="Proteomes" id="UP000053144">
    <property type="component" value="Chromosome 7"/>
</dbReference>
<keyword evidence="17" id="KW-0611">Plant defense</keyword>
<dbReference type="PANTHER" id="PTHR48053">
    <property type="entry name" value="LEUCINE RICH REPEAT FAMILY PROTEIN, EXPRESSED"/>
    <property type="match status" value="1"/>
</dbReference>
<evidence type="ECO:0000256" key="18">
    <source>
        <dbReference type="ARBA" id="ARBA00022840"/>
    </source>
</evidence>
<dbReference type="InterPro" id="IPR017441">
    <property type="entry name" value="Protein_kinase_ATP_BS"/>
</dbReference>
<dbReference type="PROSITE" id="PS00109">
    <property type="entry name" value="PROTEIN_KINASE_TYR"/>
    <property type="match status" value="1"/>
</dbReference>
<evidence type="ECO:0000256" key="6">
    <source>
        <dbReference type="ARBA" id="ARBA00022512"/>
    </source>
</evidence>
<dbReference type="GO" id="GO:0005524">
    <property type="term" value="F:ATP binding"/>
    <property type="evidence" value="ECO:0007669"/>
    <property type="project" value="UniProtKB-UniRule"/>
</dbReference>
<dbReference type="FunFam" id="3.80.10.10:FF:000383">
    <property type="entry name" value="Leucine-rich repeat receptor protein kinase EMS1"/>
    <property type="match status" value="1"/>
</dbReference>
<dbReference type="GO" id="GO:0006952">
    <property type="term" value="P:defense response"/>
    <property type="evidence" value="ECO:0007669"/>
    <property type="project" value="UniProtKB-KW"/>
</dbReference>
<evidence type="ECO:0000256" key="29">
    <source>
        <dbReference type="SAM" id="SignalP"/>
    </source>
</evidence>
<keyword evidence="12 28" id="KW-0812">Transmembrane</keyword>
<evidence type="ECO:0000256" key="17">
    <source>
        <dbReference type="ARBA" id="ARBA00022821"/>
    </source>
</evidence>
<dbReference type="Pfam" id="PF08263">
    <property type="entry name" value="LRRNT_2"/>
    <property type="match status" value="1"/>
</dbReference>
<evidence type="ECO:0000256" key="7">
    <source>
        <dbReference type="ARBA" id="ARBA00022525"/>
    </source>
</evidence>
<evidence type="ECO:0000256" key="5">
    <source>
        <dbReference type="ARBA" id="ARBA00012513"/>
    </source>
</evidence>
<evidence type="ECO:0000256" key="22">
    <source>
        <dbReference type="ARBA" id="ARBA00023170"/>
    </source>
</evidence>
<keyword evidence="16" id="KW-0418">Kinase</keyword>
<feature type="domain" description="Protein kinase" evidence="30">
    <location>
        <begin position="728"/>
        <end position="982"/>
    </location>
</feature>
<dbReference type="PROSITE" id="PS00107">
    <property type="entry name" value="PROTEIN_KINASE_ATP"/>
    <property type="match status" value="1"/>
</dbReference>
<dbReference type="SUPFAM" id="SSF56112">
    <property type="entry name" value="Protein kinase-like (PK-like)"/>
    <property type="match status" value="1"/>
</dbReference>
<evidence type="ECO:0000313" key="31">
    <source>
        <dbReference type="EMBL" id="KOM46774.1"/>
    </source>
</evidence>
<feature type="chain" id="PRO_5005596375" description="non-specific serine/threonine protein kinase" evidence="29">
    <location>
        <begin position="26"/>
        <end position="1091"/>
    </location>
</feature>
<keyword evidence="9" id="KW-0597">Phosphoprotein</keyword>
<comment type="catalytic activity">
    <reaction evidence="25">
        <text>L-threonyl-[protein] + ATP = O-phospho-L-threonyl-[protein] + ADP + H(+)</text>
        <dbReference type="Rhea" id="RHEA:46608"/>
        <dbReference type="Rhea" id="RHEA-COMP:11060"/>
        <dbReference type="Rhea" id="RHEA-COMP:11605"/>
        <dbReference type="ChEBI" id="CHEBI:15378"/>
        <dbReference type="ChEBI" id="CHEBI:30013"/>
        <dbReference type="ChEBI" id="CHEBI:30616"/>
        <dbReference type="ChEBI" id="CHEBI:61977"/>
        <dbReference type="ChEBI" id="CHEBI:456216"/>
        <dbReference type="EC" id="2.7.11.1"/>
    </reaction>
</comment>
<dbReference type="Gene3D" id="1.10.510.10">
    <property type="entry name" value="Transferase(Phosphotransferase) domain 1"/>
    <property type="match status" value="1"/>
</dbReference>
<keyword evidence="11" id="KW-0808">Transferase</keyword>
<keyword evidence="6" id="KW-0134">Cell wall</keyword>
<keyword evidence="18 27" id="KW-0067">ATP-binding</keyword>
<dbReference type="InterPro" id="IPR011009">
    <property type="entry name" value="Kinase-like_dom_sf"/>
</dbReference>
<evidence type="ECO:0000256" key="2">
    <source>
        <dbReference type="ARBA" id="ARBA00004191"/>
    </source>
</evidence>
<keyword evidence="19 28" id="KW-1133">Transmembrane helix</keyword>
<dbReference type="OMA" id="TREIHSM"/>
<dbReference type="InterPro" id="IPR051716">
    <property type="entry name" value="Plant_RL_S/T_kinase"/>
</dbReference>
<evidence type="ECO:0000256" key="4">
    <source>
        <dbReference type="ARBA" id="ARBA00004479"/>
    </source>
</evidence>
<protein>
    <recommendedName>
        <fullName evidence="5">non-specific serine/threonine protein kinase</fullName>
        <ecNumber evidence="5">2.7.11.1</ecNumber>
    </recommendedName>
</protein>
<name>A0A0L9UW48_PHAAN</name>
<evidence type="ECO:0000256" key="12">
    <source>
        <dbReference type="ARBA" id="ARBA00022692"/>
    </source>
</evidence>
<dbReference type="SUPFAM" id="SSF52058">
    <property type="entry name" value="L domain-like"/>
    <property type="match status" value="1"/>
</dbReference>
<dbReference type="EMBL" id="CM003377">
    <property type="protein sequence ID" value="KOM46774.1"/>
    <property type="molecule type" value="Genomic_DNA"/>
</dbReference>
<dbReference type="FunFam" id="3.30.200.20:FF:000309">
    <property type="entry name" value="Leucine-rich repeat receptor protein kinase MSP1"/>
    <property type="match status" value="1"/>
</dbReference>
<dbReference type="Gramene" id="KOM46774">
    <property type="protein sequence ID" value="KOM46774"/>
    <property type="gene ID" value="LR48_Vigan07g047800"/>
</dbReference>
<feature type="signal peptide" evidence="29">
    <location>
        <begin position="1"/>
        <end position="25"/>
    </location>
</feature>
<feature type="binding site" evidence="27">
    <location>
        <position position="757"/>
    </location>
    <ligand>
        <name>ATP</name>
        <dbReference type="ChEBI" id="CHEBI:30616"/>
    </ligand>
</feature>
<evidence type="ECO:0000256" key="27">
    <source>
        <dbReference type="PROSITE-ProRule" id="PRU10141"/>
    </source>
</evidence>
<evidence type="ECO:0000256" key="23">
    <source>
        <dbReference type="ARBA" id="ARBA00023180"/>
    </source>
</evidence>
<dbReference type="InterPro" id="IPR000719">
    <property type="entry name" value="Prot_kinase_dom"/>
</dbReference>
<dbReference type="GO" id="GO:0005886">
    <property type="term" value="C:plasma membrane"/>
    <property type="evidence" value="ECO:0007669"/>
    <property type="project" value="UniProtKB-SubCell"/>
</dbReference>
<evidence type="ECO:0000256" key="11">
    <source>
        <dbReference type="ARBA" id="ARBA00022679"/>
    </source>
</evidence>
<dbReference type="Pfam" id="PF00560">
    <property type="entry name" value="LRR_1"/>
    <property type="match status" value="12"/>
</dbReference>
<evidence type="ECO:0000256" key="28">
    <source>
        <dbReference type="SAM" id="Phobius"/>
    </source>
</evidence>
<accession>A0A0L9UW48</accession>
<dbReference type="InterPro" id="IPR001611">
    <property type="entry name" value="Leu-rich_rpt"/>
</dbReference>
<dbReference type="FunFam" id="3.80.10.10:FF:000177">
    <property type="entry name" value="Leucine-rich repeat receptor-like serine/threonine-protein kinase At1g17230"/>
    <property type="match status" value="1"/>
</dbReference>
<proteinExistence type="inferred from homology"/>
<keyword evidence="21" id="KW-1015">Disulfide bond</keyword>
<dbReference type="Pfam" id="PF00069">
    <property type="entry name" value="Pkinase"/>
    <property type="match status" value="1"/>
</dbReference>
<evidence type="ECO:0000259" key="30">
    <source>
        <dbReference type="PROSITE" id="PS50011"/>
    </source>
</evidence>
<dbReference type="SMART" id="SM00369">
    <property type="entry name" value="LRR_TYP"/>
    <property type="match status" value="10"/>
</dbReference>
<dbReference type="EC" id="2.7.11.1" evidence="5"/>
<dbReference type="InterPro" id="IPR008266">
    <property type="entry name" value="Tyr_kinase_AS"/>
</dbReference>
<evidence type="ECO:0000256" key="1">
    <source>
        <dbReference type="ARBA" id="ARBA00004170"/>
    </source>
</evidence>
<evidence type="ECO:0000256" key="19">
    <source>
        <dbReference type="ARBA" id="ARBA00022989"/>
    </source>
</evidence>
<evidence type="ECO:0000256" key="25">
    <source>
        <dbReference type="ARBA" id="ARBA00047899"/>
    </source>
</evidence>
<comment type="subcellular location">
    <subcellularLocation>
        <location evidence="3">Cell membrane</location>
    </subcellularLocation>
    <subcellularLocation>
        <location evidence="1">Membrane</location>
        <topology evidence="1">Peripheral membrane protein</topology>
    </subcellularLocation>
    <subcellularLocation>
        <location evidence="4">Membrane</location>
        <topology evidence="4">Single-pass type I membrane protein</topology>
    </subcellularLocation>
    <subcellularLocation>
        <location evidence="2">Secreted</location>
        <location evidence="2">Cell wall</location>
    </subcellularLocation>
</comment>
<reference evidence="32" key="1">
    <citation type="journal article" date="2015" name="Proc. Natl. Acad. Sci. U.S.A.">
        <title>Genome sequencing of adzuki bean (Vigna angularis) provides insight into high starch and low fat accumulation and domestication.</title>
        <authorList>
            <person name="Yang K."/>
            <person name="Tian Z."/>
            <person name="Chen C."/>
            <person name="Luo L."/>
            <person name="Zhao B."/>
            <person name="Wang Z."/>
            <person name="Yu L."/>
            <person name="Li Y."/>
            <person name="Sun Y."/>
            <person name="Li W."/>
            <person name="Chen Y."/>
            <person name="Li Y."/>
            <person name="Zhang Y."/>
            <person name="Ai D."/>
            <person name="Zhao J."/>
            <person name="Shang C."/>
            <person name="Ma Y."/>
            <person name="Wu B."/>
            <person name="Wang M."/>
            <person name="Gao L."/>
            <person name="Sun D."/>
            <person name="Zhang P."/>
            <person name="Guo F."/>
            <person name="Wang W."/>
            <person name="Li Y."/>
            <person name="Wang J."/>
            <person name="Varshney R.K."/>
            <person name="Wang J."/>
            <person name="Ling H.Q."/>
            <person name="Wan P."/>
        </authorList>
    </citation>
    <scope>NUCLEOTIDE SEQUENCE</scope>
    <source>
        <strain evidence="32">cv. Jingnong 6</strain>
    </source>
</reference>
<dbReference type="Gene3D" id="3.30.200.20">
    <property type="entry name" value="Phosphorylase Kinase, domain 1"/>
    <property type="match status" value="1"/>
</dbReference>
<evidence type="ECO:0000256" key="14">
    <source>
        <dbReference type="ARBA" id="ARBA00022737"/>
    </source>
</evidence>
<comment type="catalytic activity">
    <reaction evidence="26">
        <text>L-seryl-[protein] + ATP = O-phospho-L-seryl-[protein] + ADP + H(+)</text>
        <dbReference type="Rhea" id="RHEA:17989"/>
        <dbReference type="Rhea" id="RHEA-COMP:9863"/>
        <dbReference type="Rhea" id="RHEA-COMP:11604"/>
        <dbReference type="ChEBI" id="CHEBI:15378"/>
        <dbReference type="ChEBI" id="CHEBI:29999"/>
        <dbReference type="ChEBI" id="CHEBI:30616"/>
        <dbReference type="ChEBI" id="CHEBI:83421"/>
        <dbReference type="ChEBI" id="CHEBI:456216"/>
        <dbReference type="EC" id="2.7.11.1"/>
    </reaction>
</comment>
<dbReference type="GO" id="GO:0004674">
    <property type="term" value="F:protein serine/threonine kinase activity"/>
    <property type="evidence" value="ECO:0007669"/>
    <property type="project" value="UniProtKB-KW"/>
</dbReference>